<feature type="transmembrane region" description="Helical" evidence="1">
    <location>
        <begin position="43"/>
        <end position="66"/>
    </location>
</feature>
<evidence type="ECO:0000313" key="4">
    <source>
        <dbReference type="Proteomes" id="UP000540929"/>
    </source>
</evidence>
<dbReference type="PANTHER" id="PTHR35152">
    <property type="entry name" value="DOMAIN SIGNALLING PROTEIN, PUTATIVE (AFU_ORTHOLOGUE AFUA_5G11310)-RELATED"/>
    <property type="match status" value="1"/>
</dbReference>
<organism evidence="3 4">
    <name type="scientific">Paraburkholderia bryophila</name>
    <dbReference type="NCBI Taxonomy" id="420952"/>
    <lineage>
        <taxon>Bacteria</taxon>
        <taxon>Pseudomonadati</taxon>
        <taxon>Pseudomonadota</taxon>
        <taxon>Betaproteobacteria</taxon>
        <taxon>Burkholderiales</taxon>
        <taxon>Burkholderiaceae</taxon>
        <taxon>Paraburkholderia</taxon>
    </lineage>
</organism>
<dbReference type="PANTHER" id="PTHR35152:SF1">
    <property type="entry name" value="DOMAIN SIGNALLING PROTEIN, PUTATIVE (AFU_ORTHOLOGUE AFUA_5G11310)-RELATED"/>
    <property type="match status" value="1"/>
</dbReference>
<dbReference type="EMBL" id="JACCAS010000001">
    <property type="protein sequence ID" value="NYH21039.1"/>
    <property type="molecule type" value="Genomic_DNA"/>
</dbReference>
<evidence type="ECO:0000313" key="3">
    <source>
        <dbReference type="EMBL" id="NYH21039.1"/>
    </source>
</evidence>
<dbReference type="Pfam" id="PF03707">
    <property type="entry name" value="MHYT"/>
    <property type="match status" value="1"/>
</dbReference>
<dbReference type="GO" id="GO:0016020">
    <property type="term" value="C:membrane"/>
    <property type="evidence" value="ECO:0007669"/>
    <property type="project" value="UniProtKB-UniRule"/>
</dbReference>
<accession>A0A7Y9WHN7</accession>
<dbReference type="RefSeq" id="WP_306456571.1">
    <property type="nucleotide sequence ID" value="NZ_JACCAS010000001.1"/>
</dbReference>
<dbReference type="Proteomes" id="UP000540929">
    <property type="component" value="Unassembled WGS sequence"/>
</dbReference>
<keyword evidence="1" id="KW-1133">Transmembrane helix</keyword>
<comment type="caution">
    <text evidence="1">Lacks conserved residue(s) required for the propagation of feature annotation.</text>
</comment>
<gene>
    <name evidence="3" type="ORF">GGD40_000518</name>
</gene>
<proteinExistence type="predicted"/>
<sequence>MVETSYNHFLVVVSVLVAIVASDTSLEMKTRVNAARGWQKTGWLCGGAVAMGVGIWSMHFTGMLAFDLPLSIGYDASFTGLSLVIAIVSSAFALWFVAGSRYSPARLGWGALLMGTGIAACTTREWPRCRSNRASSTTCGSLRCP</sequence>
<comment type="caution">
    <text evidence="3">The sequence shown here is derived from an EMBL/GenBank/DDBJ whole genome shotgun (WGS) entry which is preliminary data.</text>
</comment>
<keyword evidence="1" id="KW-0812">Transmembrane</keyword>
<keyword evidence="4" id="KW-1185">Reference proteome</keyword>
<evidence type="ECO:0000256" key="1">
    <source>
        <dbReference type="PROSITE-ProRule" id="PRU00244"/>
    </source>
</evidence>
<keyword evidence="1" id="KW-0472">Membrane</keyword>
<dbReference type="PROSITE" id="PS50924">
    <property type="entry name" value="MHYT"/>
    <property type="match status" value="1"/>
</dbReference>
<evidence type="ECO:0000259" key="2">
    <source>
        <dbReference type="PROSITE" id="PS50924"/>
    </source>
</evidence>
<dbReference type="AlphaFoldDB" id="A0A7Y9WHN7"/>
<protein>
    <submittedName>
        <fullName evidence="3">NO-binding membrane sensor protein with MHYT domain</fullName>
    </submittedName>
</protein>
<feature type="transmembrane region" description="Helical" evidence="1">
    <location>
        <begin position="78"/>
        <end position="98"/>
    </location>
</feature>
<feature type="domain" description="MHYT" evidence="2">
    <location>
        <begin position="6"/>
        <end position="145"/>
    </location>
</feature>
<name>A0A7Y9WHN7_9BURK</name>
<feature type="transmembrane region" description="Helical" evidence="1">
    <location>
        <begin position="6"/>
        <end position="22"/>
    </location>
</feature>
<dbReference type="InterPro" id="IPR005330">
    <property type="entry name" value="MHYT_dom"/>
</dbReference>
<reference evidence="3 4" key="1">
    <citation type="submission" date="2020-07" db="EMBL/GenBank/DDBJ databases">
        <title>Exploring microbial biodiversity for novel pathways involved in the catabolism of aromatic compounds derived from lignin.</title>
        <authorList>
            <person name="Elkins J."/>
        </authorList>
    </citation>
    <scope>NUCLEOTIDE SEQUENCE [LARGE SCALE GENOMIC DNA]</scope>
    <source>
        <strain evidence="3 4">H2C3C</strain>
    </source>
</reference>